<dbReference type="GO" id="GO:0005737">
    <property type="term" value="C:cytoplasm"/>
    <property type="evidence" value="ECO:0007669"/>
    <property type="project" value="TreeGrafter"/>
</dbReference>
<dbReference type="InterPro" id="IPR036314">
    <property type="entry name" value="SOD_C_sf"/>
</dbReference>
<gene>
    <name evidence="4" type="ORF">M413DRAFT_440973</name>
</gene>
<dbReference type="GO" id="GO:0004784">
    <property type="term" value="F:superoxide dismutase activity"/>
    <property type="evidence" value="ECO:0007669"/>
    <property type="project" value="InterPro"/>
</dbReference>
<dbReference type="PANTHER" id="PTHR43595">
    <property type="entry name" value="37S RIBOSOMAL PROTEIN S26, MITOCHONDRIAL"/>
    <property type="match status" value="1"/>
</dbReference>
<dbReference type="OrthoDB" id="275227at2759"/>
<organism evidence="4 5">
    <name type="scientific">Hebeloma cylindrosporum</name>
    <dbReference type="NCBI Taxonomy" id="76867"/>
    <lineage>
        <taxon>Eukaryota</taxon>
        <taxon>Fungi</taxon>
        <taxon>Dikarya</taxon>
        <taxon>Basidiomycota</taxon>
        <taxon>Agaricomycotina</taxon>
        <taxon>Agaricomycetes</taxon>
        <taxon>Agaricomycetidae</taxon>
        <taxon>Agaricales</taxon>
        <taxon>Agaricineae</taxon>
        <taxon>Hymenogastraceae</taxon>
        <taxon>Hebeloma</taxon>
    </lineage>
</organism>
<evidence type="ECO:0000313" key="5">
    <source>
        <dbReference type="Proteomes" id="UP000053424"/>
    </source>
</evidence>
<reference evidence="5" key="2">
    <citation type="submission" date="2015-01" db="EMBL/GenBank/DDBJ databases">
        <title>Evolutionary Origins and Diversification of the Mycorrhizal Mutualists.</title>
        <authorList>
            <consortium name="DOE Joint Genome Institute"/>
            <consortium name="Mycorrhizal Genomics Consortium"/>
            <person name="Kohler A."/>
            <person name="Kuo A."/>
            <person name="Nagy L.G."/>
            <person name="Floudas D."/>
            <person name="Copeland A."/>
            <person name="Barry K.W."/>
            <person name="Cichocki N."/>
            <person name="Veneault-Fourrey C."/>
            <person name="LaButti K."/>
            <person name="Lindquist E.A."/>
            <person name="Lipzen A."/>
            <person name="Lundell T."/>
            <person name="Morin E."/>
            <person name="Murat C."/>
            <person name="Riley R."/>
            <person name="Ohm R."/>
            <person name="Sun H."/>
            <person name="Tunlid A."/>
            <person name="Henrissat B."/>
            <person name="Grigoriev I.V."/>
            <person name="Hibbett D.S."/>
            <person name="Martin F."/>
        </authorList>
    </citation>
    <scope>NUCLEOTIDE SEQUENCE [LARGE SCALE GENOMIC DNA]</scope>
    <source>
        <strain evidence="5">h7</strain>
    </source>
</reference>
<proteinExistence type="predicted"/>
<evidence type="ECO:0000256" key="2">
    <source>
        <dbReference type="SAM" id="MobiDB-lite"/>
    </source>
</evidence>
<dbReference type="EMBL" id="KN831771">
    <property type="protein sequence ID" value="KIM45918.1"/>
    <property type="molecule type" value="Genomic_DNA"/>
</dbReference>
<feature type="domain" description="Manganese/iron superoxide dismutase C-terminal" evidence="3">
    <location>
        <begin position="136"/>
        <end position="181"/>
    </location>
</feature>
<feature type="compositionally biased region" description="Low complexity" evidence="2">
    <location>
        <begin position="223"/>
        <end position="239"/>
    </location>
</feature>
<evidence type="ECO:0000256" key="1">
    <source>
        <dbReference type="ARBA" id="ARBA00037226"/>
    </source>
</evidence>
<evidence type="ECO:0000313" key="4">
    <source>
        <dbReference type="EMBL" id="KIM45918.1"/>
    </source>
</evidence>
<dbReference type="STRING" id="686832.A0A0C2Y7S6"/>
<accession>A0A0C2Y7S6</accession>
<dbReference type="InterPro" id="IPR019832">
    <property type="entry name" value="Mn/Fe_SOD_C"/>
</dbReference>
<dbReference type="InterPro" id="IPR036324">
    <property type="entry name" value="Mn/Fe_SOD_N_sf"/>
</dbReference>
<dbReference type="Pfam" id="PF02777">
    <property type="entry name" value="Sod_Fe_C"/>
    <property type="match status" value="1"/>
</dbReference>
<dbReference type="AlphaFoldDB" id="A0A0C2Y7S6"/>
<dbReference type="Proteomes" id="UP000053424">
    <property type="component" value="Unassembled WGS sequence"/>
</dbReference>
<dbReference type="HOGENOM" id="CLU_057349_2_0_1"/>
<name>A0A0C2Y7S6_HEBCY</name>
<dbReference type="Gene3D" id="3.55.40.20">
    <property type="entry name" value="Iron/manganese superoxide dismutase, C-terminal domain"/>
    <property type="match status" value="1"/>
</dbReference>
<keyword evidence="5" id="KW-1185">Reference proteome</keyword>
<dbReference type="GO" id="GO:0046872">
    <property type="term" value="F:metal ion binding"/>
    <property type="evidence" value="ECO:0007669"/>
    <property type="project" value="InterPro"/>
</dbReference>
<feature type="region of interest" description="Disordered" evidence="2">
    <location>
        <begin position="210"/>
        <end position="247"/>
    </location>
</feature>
<sequence>MASCLRIVSSNSSKQVSAFGSLKLTWGTRSVHRIKQLPYPVEGGLGKFLPPDALRTLVEYQEGLLERLNNELRTDPKAELNANVSQIAIRYSTQRERTLAFNYAVLALNNSFFLDQLAPPPEDPEIETHQNKISPELSSKIIEHYGGLQQLKSSFSAAALGMFSNGWVWMVTDNKGNLGAIPTFGPLTLLVRSRSNMHYDTGIVLGEEDTVKKSNIPPPLPSMPSSGSSTTSSPASGVPLGTPTSKPYDPHVRFIHASRPSPYSFQYNQPSSLYDSNPRSPAPSKAETAHPVLHVGGKLFPLFCVPVYEHAWMSAGYGVWGKEPWLKEFWNVLDWGKVSRAYQIHHDSLHSY</sequence>
<dbReference type="PANTHER" id="PTHR43595:SF2">
    <property type="entry name" value="SMALL RIBOSOMAL SUBUNIT PROTEIN MS42"/>
    <property type="match status" value="1"/>
</dbReference>
<reference evidence="4 5" key="1">
    <citation type="submission" date="2014-04" db="EMBL/GenBank/DDBJ databases">
        <authorList>
            <consortium name="DOE Joint Genome Institute"/>
            <person name="Kuo A."/>
            <person name="Gay G."/>
            <person name="Dore J."/>
            <person name="Kohler A."/>
            <person name="Nagy L.G."/>
            <person name="Floudas D."/>
            <person name="Copeland A."/>
            <person name="Barry K.W."/>
            <person name="Cichocki N."/>
            <person name="Veneault-Fourrey C."/>
            <person name="LaButti K."/>
            <person name="Lindquist E.A."/>
            <person name="Lipzen A."/>
            <person name="Lundell T."/>
            <person name="Morin E."/>
            <person name="Murat C."/>
            <person name="Sun H."/>
            <person name="Tunlid A."/>
            <person name="Henrissat B."/>
            <person name="Grigoriev I.V."/>
            <person name="Hibbett D.S."/>
            <person name="Martin F."/>
            <person name="Nordberg H.P."/>
            <person name="Cantor M.N."/>
            <person name="Hua S.X."/>
        </authorList>
    </citation>
    <scope>NUCLEOTIDE SEQUENCE [LARGE SCALE GENOMIC DNA]</scope>
    <source>
        <strain evidence="5">h7</strain>
    </source>
</reference>
<dbReference type="SUPFAM" id="SSF54719">
    <property type="entry name" value="Fe,Mn superoxide dismutase (SOD), C-terminal domain"/>
    <property type="match status" value="1"/>
</dbReference>
<protein>
    <recommendedName>
        <fullName evidence="3">Manganese/iron superoxide dismutase C-terminal domain-containing protein</fullName>
    </recommendedName>
</protein>
<comment type="function">
    <text evidence="1">Component of the mitochondrial ribosome (mitoribosome), a dedicated translation machinery responsible for the synthesis of mitochondrial genome-encoded proteins, including at least some of the essential transmembrane subunits of the mitochondrial respiratory chain. The mitoribosomes are attached to the mitochondrial inner membrane and translation products are cotranslationally integrated into the membrane.</text>
</comment>
<dbReference type="SUPFAM" id="SSF46609">
    <property type="entry name" value="Fe,Mn superoxide dismutase (SOD), N-terminal domain"/>
    <property type="match status" value="1"/>
</dbReference>
<evidence type="ECO:0000259" key="3">
    <source>
        <dbReference type="Pfam" id="PF02777"/>
    </source>
</evidence>